<feature type="region of interest" description="Disordered" evidence="1">
    <location>
        <begin position="103"/>
        <end position="125"/>
    </location>
</feature>
<sequence>MASDASSRQQPKLTPASNAYFECEDGHIALNNSIAFLEFKIPLYADMLQFLSNSCISTALTKQPSAYYPKYLREFGIRLRESSLSTQVADTQHAEELVTTADATKGLDASESTKEQGNQTKTANAKKSCWHPDAFTTHILAHKRNMEDHTEQIPGEFLF</sequence>
<evidence type="ECO:0000313" key="3">
    <source>
        <dbReference type="Proteomes" id="UP001151760"/>
    </source>
</evidence>
<reference evidence="2" key="2">
    <citation type="submission" date="2022-01" db="EMBL/GenBank/DDBJ databases">
        <authorList>
            <person name="Yamashiro T."/>
            <person name="Shiraishi A."/>
            <person name="Satake H."/>
            <person name="Nakayama K."/>
        </authorList>
    </citation>
    <scope>NUCLEOTIDE SEQUENCE</scope>
</reference>
<name>A0ABQ5CNZ3_9ASTR</name>
<evidence type="ECO:0000256" key="1">
    <source>
        <dbReference type="SAM" id="MobiDB-lite"/>
    </source>
</evidence>
<dbReference type="EMBL" id="BQNB010014429">
    <property type="protein sequence ID" value="GJT28053.1"/>
    <property type="molecule type" value="Genomic_DNA"/>
</dbReference>
<evidence type="ECO:0000313" key="2">
    <source>
        <dbReference type="EMBL" id="GJT28053.1"/>
    </source>
</evidence>
<comment type="caution">
    <text evidence="2">The sequence shown here is derived from an EMBL/GenBank/DDBJ whole genome shotgun (WGS) entry which is preliminary data.</text>
</comment>
<organism evidence="2 3">
    <name type="scientific">Tanacetum coccineum</name>
    <dbReference type="NCBI Taxonomy" id="301880"/>
    <lineage>
        <taxon>Eukaryota</taxon>
        <taxon>Viridiplantae</taxon>
        <taxon>Streptophyta</taxon>
        <taxon>Embryophyta</taxon>
        <taxon>Tracheophyta</taxon>
        <taxon>Spermatophyta</taxon>
        <taxon>Magnoliopsida</taxon>
        <taxon>eudicotyledons</taxon>
        <taxon>Gunneridae</taxon>
        <taxon>Pentapetalae</taxon>
        <taxon>asterids</taxon>
        <taxon>campanulids</taxon>
        <taxon>Asterales</taxon>
        <taxon>Asteraceae</taxon>
        <taxon>Asteroideae</taxon>
        <taxon>Anthemideae</taxon>
        <taxon>Anthemidinae</taxon>
        <taxon>Tanacetum</taxon>
    </lineage>
</organism>
<protein>
    <submittedName>
        <fullName evidence="2">Uncharacterized protein</fullName>
    </submittedName>
</protein>
<proteinExistence type="predicted"/>
<dbReference type="Proteomes" id="UP001151760">
    <property type="component" value="Unassembled WGS sequence"/>
</dbReference>
<accession>A0ABQ5CNZ3</accession>
<keyword evidence="3" id="KW-1185">Reference proteome</keyword>
<reference evidence="2" key="1">
    <citation type="journal article" date="2022" name="Int. J. Mol. Sci.">
        <title>Draft Genome of Tanacetum Coccineum: Genomic Comparison of Closely Related Tanacetum-Family Plants.</title>
        <authorList>
            <person name="Yamashiro T."/>
            <person name="Shiraishi A."/>
            <person name="Nakayama K."/>
            <person name="Satake H."/>
        </authorList>
    </citation>
    <scope>NUCLEOTIDE SEQUENCE</scope>
</reference>
<feature type="compositionally biased region" description="Polar residues" evidence="1">
    <location>
        <begin position="115"/>
        <end position="125"/>
    </location>
</feature>
<gene>
    <name evidence="2" type="ORF">Tco_0908328</name>
</gene>